<evidence type="ECO:0000256" key="2">
    <source>
        <dbReference type="ARBA" id="ARBA00022679"/>
    </source>
</evidence>
<dbReference type="SUPFAM" id="SSF48576">
    <property type="entry name" value="Terpenoid synthases"/>
    <property type="match status" value="1"/>
</dbReference>
<reference evidence="3 4" key="1">
    <citation type="submission" date="2023-06" db="EMBL/GenBank/DDBJ databases">
        <title>Cellulomonas sp. MW4 Whole genome sequence.</title>
        <authorList>
            <person name="Park S."/>
        </authorList>
    </citation>
    <scope>NUCLEOTIDE SEQUENCE [LARGE SCALE GENOMIC DNA]</scope>
    <source>
        <strain evidence="3 4">MW4</strain>
    </source>
</reference>
<sequence>MSASPVAGDELYTRAARSASAQVIEAYSTSFGRAARLLHEPVRTHVRCIYALVRIADEIVDCPDLGIGAGSGVLPPDERARRLDALEAETVAALGSGFSTNLVVHAFAATARECDIGLDLVRPFFASMRTDLVTSSHDDASLSTYVYGSAEVVGLMCLRVFVATSADAPPERARLYERWAPGARRLGAAFQKLNFLRDLAADESDLGRTYFPGVDAAHLTDEQRDALLDDADLDLAAAAAVIPQLPRSCRRAVQTAHDLFAALSRRLRSTPAAAIAEHRVSVPPTAKLRVVAHSALSAYRPRLGSASARAGR</sequence>
<proteinExistence type="predicted"/>
<dbReference type="PROSITE" id="PS01045">
    <property type="entry name" value="SQUALEN_PHYTOEN_SYN_2"/>
    <property type="match status" value="1"/>
</dbReference>
<dbReference type="InterPro" id="IPR008949">
    <property type="entry name" value="Isoprenoid_synthase_dom_sf"/>
</dbReference>
<gene>
    <name evidence="3" type="ORF">QRT04_01015</name>
</gene>
<dbReference type="EMBL" id="JAUCGQ010000001">
    <property type="protein sequence ID" value="MDM7853496.1"/>
    <property type="molecule type" value="Genomic_DNA"/>
</dbReference>
<dbReference type="Pfam" id="PF00494">
    <property type="entry name" value="SQS_PSY"/>
    <property type="match status" value="1"/>
</dbReference>
<evidence type="ECO:0000313" key="3">
    <source>
        <dbReference type="EMBL" id="MDM7853496.1"/>
    </source>
</evidence>
<comment type="pathway">
    <text evidence="1">Carotenoid biosynthesis; phytoene biosynthesis.</text>
</comment>
<keyword evidence="4" id="KW-1185">Reference proteome</keyword>
<comment type="caution">
    <text evidence="3">The sequence shown here is derived from an EMBL/GenBank/DDBJ whole genome shotgun (WGS) entry which is preliminary data.</text>
</comment>
<protein>
    <submittedName>
        <fullName evidence="3">Squalene/phytoene synthase family protein</fullName>
    </submittedName>
</protein>
<name>A0ABT7SBD4_9CELL</name>
<dbReference type="PANTHER" id="PTHR31480">
    <property type="entry name" value="BIFUNCTIONAL LYCOPENE CYCLASE/PHYTOENE SYNTHASE"/>
    <property type="match status" value="1"/>
</dbReference>
<evidence type="ECO:0000256" key="1">
    <source>
        <dbReference type="ARBA" id="ARBA00004684"/>
    </source>
</evidence>
<keyword evidence="2" id="KW-0808">Transferase</keyword>
<dbReference type="InterPro" id="IPR044843">
    <property type="entry name" value="Trans_IPPS_bact-type"/>
</dbReference>
<accession>A0ABT7SBD4</accession>
<evidence type="ECO:0000313" key="4">
    <source>
        <dbReference type="Proteomes" id="UP001529338"/>
    </source>
</evidence>
<dbReference type="Proteomes" id="UP001529338">
    <property type="component" value="Unassembled WGS sequence"/>
</dbReference>
<dbReference type="InterPro" id="IPR002060">
    <property type="entry name" value="Squ/phyt_synthse"/>
</dbReference>
<dbReference type="RefSeq" id="WP_289453019.1">
    <property type="nucleotide sequence ID" value="NZ_JAUCGQ010000001.1"/>
</dbReference>
<dbReference type="InterPro" id="IPR019845">
    <property type="entry name" value="Squalene/phytoene_synthase_CS"/>
</dbReference>
<dbReference type="Gene3D" id="1.10.600.10">
    <property type="entry name" value="Farnesyl Diphosphate Synthase"/>
    <property type="match status" value="1"/>
</dbReference>
<dbReference type="SFLD" id="SFLDG01212">
    <property type="entry name" value="Phytoene_synthase_like"/>
    <property type="match status" value="1"/>
</dbReference>
<organism evidence="3 4">
    <name type="scientific">Cellulomonas alba</name>
    <dbReference type="NCBI Taxonomy" id="3053467"/>
    <lineage>
        <taxon>Bacteria</taxon>
        <taxon>Bacillati</taxon>
        <taxon>Actinomycetota</taxon>
        <taxon>Actinomycetes</taxon>
        <taxon>Micrococcales</taxon>
        <taxon>Cellulomonadaceae</taxon>
        <taxon>Cellulomonas</taxon>
    </lineage>
</organism>
<dbReference type="SFLD" id="SFLDS00005">
    <property type="entry name" value="Isoprenoid_Synthase_Type_I"/>
    <property type="match status" value="1"/>
</dbReference>
<dbReference type="SFLD" id="SFLDG01018">
    <property type="entry name" value="Squalene/Phytoene_Synthase_Lik"/>
    <property type="match status" value="1"/>
</dbReference>